<dbReference type="PIRSF" id="PIRSF004846">
    <property type="entry name" value="ModA"/>
    <property type="match status" value="1"/>
</dbReference>
<dbReference type="PANTHER" id="PTHR30632">
    <property type="entry name" value="MOLYBDATE-BINDING PERIPLASMIC PROTEIN"/>
    <property type="match status" value="1"/>
</dbReference>
<evidence type="ECO:0000256" key="2">
    <source>
        <dbReference type="ARBA" id="ARBA00022723"/>
    </source>
</evidence>
<evidence type="ECO:0000313" key="6">
    <source>
        <dbReference type="EMBL" id="OSC31786.1"/>
    </source>
</evidence>
<dbReference type="Proteomes" id="UP000193577">
    <property type="component" value="Unassembled WGS sequence"/>
</dbReference>
<protein>
    <submittedName>
        <fullName evidence="6">Molybdate ABC transporter substrate-binding protein</fullName>
    </submittedName>
</protein>
<keyword evidence="2 4" id="KW-0479">Metal-binding</keyword>
<dbReference type="NCBIfam" id="TIGR01256">
    <property type="entry name" value="modA"/>
    <property type="match status" value="1"/>
</dbReference>
<evidence type="ECO:0000256" key="4">
    <source>
        <dbReference type="PIRSR" id="PIRSR004846-1"/>
    </source>
</evidence>
<evidence type="ECO:0000256" key="1">
    <source>
        <dbReference type="ARBA" id="ARBA00009175"/>
    </source>
</evidence>
<dbReference type="AlphaFoldDB" id="A0AA91PCC6"/>
<accession>A0AA91PCC6</accession>
<dbReference type="SUPFAM" id="SSF53850">
    <property type="entry name" value="Periplasmic binding protein-like II"/>
    <property type="match status" value="1"/>
</dbReference>
<dbReference type="GO" id="GO:0015689">
    <property type="term" value="P:molybdate ion transport"/>
    <property type="evidence" value="ECO:0007669"/>
    <property type="project" value="InterPro"/>
</dbReference>
<feature type="signal peptide" evidence="5">
    <location>
        <begin position="1"/>
        <end position="22"/>
    </location>
</feature>
<name>A0AA91PCC6_9MYCO</name>
<comment type="caution">
    <text evidence="6">The sequence shown here is derived from an EMBL/GenBank/DDBJ whole genome shotgun (WGS) entry which is preliminary data.</text>
</comment>
<dbReference type="CDD" id="cd13538">
    <property type="entry name" value="PBP2_ModA_like_1"/>
    <property type="match status" value="1"/>
</dbReference>
<keyword evidence="4" id="KW-0500">Molybdenum</keyword>
<dbReference type="PROSITE" id="PS51257">
    <property type="entry name" value="PROKAR_LIPOPROTEIN"/>
    <property type="match status" value="1"/>
</dbReference>
<feature type="chain" id="PRO_5041637505" evidence="5">
    <location>
        <begin position="23"/>
        <end position="256"/>
    </location>
</feature>
<dbReference type="Pfam" id="PF13531">
    <property type="entry name" value="SBP_bac_11"/>
    <property type="match status" value="1"/>
</dbReference>
<dbReference type="GO" id="GO:0046872">
    <property type="term" value="F:metal ion binding"/>
    <property type="evidence" value="ECO:0007669"/>
    <property type="project" value="UniProtKB-KW"/>
</dbReference>
<feature type="binding site" evidence="4">
    <location>
        <position position="174"/>
    </location>
    <ligand>
        <name>molybdate</name>
        <dbReference type="ChEBI" id="CHEBI:36264"/>
    </ligand>
</feature>
<organism evidence="6 7">
    <name type="scientific">Mycolicibacillus koreensis</name>
    <dbReference type="NCBI Taxonomy" id="1069220"/>
    <lineage>
        <taxon>Bacteria</taxon>
        <taxon>Bacillati</taxon>
        <taxon>Actinomycetota</taxon>
        <taxon>Actinomycetes</taxon>
        <taxon>Mycobacteriales</taxon>
        <taxon>Mycobacteriaceae</taxon>
        <taxon>Mycolicibacillus</taxon>
    </lineage>
</organism>
<dbReference type="PANTHER" id="PTHR30632:SF0">
    <property type="entry name" value="SULFATE-BINDING PROTEIN"/>
    <property type="match status" value="1"/>
</dbReference>
<evidence type="ECO:0000313" key="7">
    <source>
        <dbReference type="Proteomes" id="UP000193577"/>
    </source>
</evidence>
<reference evidence="6 7" key="1">
    <citation type="submission" date="2017-04" db="EMBL/GenBank/DDBJ databases">
        <title>The new phylogeny of genus Mycobacterium.</title>
        <authorList>
            <person name="Tortoli E."/>
            <person name="Trovato A."/>
            <person name="Cirillo D.M."/>
        </authorList>
    </citation>
    <scope>NUCLEOTIDE SEQUENCE [LARGE SCALE GENOMIC DNA]</scope>
    <source>
        <strain evidence="6 7">KCTC 19819</strain>
    </source>
</reference>
<dbReference type="GO" id="GO:0030973">
    <property type="term" value="F:molybdate ion binding"/>
    <property type="evidence" value="ECO:0007669"/>
    <property type="project" value="TreeGrafter"/>
</dbReference>
<keyword evidence="7" id="KW-1185">Reference proteome</keyword>
<sequence length="256" mass="26133">MRSLARQSRCAAAGVLAATVLAGSTGCAPGAGAQTVVVYAAASLRPTFTEIADRFETEHRGTKVDFDFASAADLATQITQGAAADVFASADSAQMDKVVDGGLVEDGPVDFATNTLVIITAPGNPHQVGSFADLTKPGLAVVTSPPPMPCGVAIRQVEEATGIRLNPVSEEPDVEDVVNKVTTGQADAGLVNITDAIAAGDKVTTVKFPEAVEAVNTYPIATLRGAKKPELARAFVDAVTGQEGRKTLAAAGFGRP</sequence>
<comment type="similarity">
    <text evidence="1">Belongs to the bacterial solute-binding protein ModA family.</text>
</comment>
<feature type="binding site" evidence="4">
    <location>
        <position position="43"/>
    </location>
    <ligand>
        <name>molybdate</name>
        <dbReference type="ChEBI" id="CHEBI:36264"/>
    </ligand>
</feature>
<gene>
    <name evidence="6" type="ORF">B8W67_16040</name>
</gene>
<dbReference type="InterPro" id="IPR050682">
    <property type="entry name" value="ModA/WtpA"/>
</dbReference>
<evidence type="ECO:0000256" key="5">
    <source>
        <dbReference type="SAM" id="SignalP"/>
    </source>
</evidence>
<dbReference type="EMBL" id="NCXO01000042">
    <property type="protein sequence ID" value="OSC31786.1"/>
    <property type="molecule type" value="Genomic_DNA"/>
</dbReference>
<dbReference type="Gene3D" id="3.40.190.10">
    <property type="entry name" value="Periplasmic binding protein-like II"/>
    <property type="match status" value="2"/>
</dbReference>
<dbReference type="InterPro" id="IPR005950">
    <property type="entry name" value="ModA"/>
</dbReference>
<evidence type="ECO:0000256" key="3">
    <source>
        <dbReference type="ARBA" id="ARBA00022729"/>
    </source>
</evidence>
<proteinExistence type="inferred from homology"/>
<keyword evidence="3 5" id="KW-0732">Signal</keyword>